<name>A0A7J8RWQ3_GOSDV</name>
<protein>
    <submittedName>
        <fullName evidence="1">Uncharacterized protein</fullName>
    </submittedName>
</protein>
<feature type="non-terminal residue" evidence="1">
    <location>
        <position position="1"/>
    </location>
</feature>
<evidence type="ECO:0000313" key="2">
    <source>
        <dbReference type="Proteomes" id="UP000593561"/>
    </source>
</evidence>
<dbReference type="AlphaFoldDB" id="A0A7J8RWQ3"/>
<reference evidence="1 2" key="1">
    <citation type="journal article" date="2019" name="Genome Biol. Evol.">
        <title>Insights into the evolution of the New World diploid cottons (Gossypium, subgenus Houzingenia) based on genome sequencing.</title>
        <authorList>
            <person name="Grover C.E."/>
            <person name="Arick M.A. 2nd"/>
            <person name="Thrash A."/>
            <person name="Conover J.L."/>
            <person name="Sanders W.S."/>
            <person name="Peterson D.G."/>
            <person name="Frelichowski J.E."/>
            <person name="Scheffler J.A."/>
            <person name="Scheffler B.E."/>
            <person name="Wendel J.F."/>
        </authorList>
    </citation>
    <scope>NUCLEOTIDE SEQUENCE [LARGE SCALE GENOMIC DNA]</scope>
    <source>
        <strain evidence="1">27</strain>
        <tissue evidence="1">Leaf</tissue>
    </source>
</reference>
<keyword evidence="2" id="KW-1185">Reference proteome</keyword>
<gene>
    <name evidence="1" type="ORF">Godav_027640</name>
</gene>
<dbReference type="EMBL" id="JABFAC010000007">
    <property type="protein sequence ID" value="MBA0618268.1"/>
    <property type="molecule type" value="Genomic_DNA"/>
</dbReference>
<sequence>KCTITLKDVALQLSLPVDGPIVTGVVHVGDWSAICDQLLDKVPNKFNGIRIEMKWLEDNFSHLDNSSSAIERQ</sequence>
<proteinExistence type="predicted"/>
<comment type="caution">
    <text evidence="1">The sequence shown here is derived from an EMBL/GenBank/DDBJ whole genome shotgun (WGS) entry which is preliminary data.</text>
</comment>
<dbReference type="Proteomes" id="UP000593561">
    <property type="component" value="Unassembled WGS sequence"/>
</dbReference>
<evidence type="ECO:0000313" key="1">
    <source>
        <dbReference type="EMBL" id="MBA0618268.1"/>
    </source>
</evidence>
<accession>A0A7J8RWQ3</accession>
<organism evidence="1 2">
    <name type="scientific">Gossypium davidsonii</name>
    <name type="common">Davidson's cotton</name>
    <name type="synonym">Gossypium klotzschianum subsp. davidsonii</name>
    <dbReference type="NCBI Taxonomy" id="34287"/>
    <lineage>
        <taxon>Eukaryota</taxon>
        <taxon>Viridiplantae</taxon>
        <taxon>Streptophyta</taxon>
        <taxon>Embryophyta</taxon>
        <taxon>Tracheophyta</taxon>
        <taxon>Spermatophyta</taxon>
        <taxon>Magnoliopsida</taxon>
        <taxon>eudicotyledons</taxon>
        <taxon>Gunneridae</taxon>
        <taxon>Pentapetalae</taxon>
        <taxon>rosids</taxon>
        <taxon>malvids</taxon>
        <taxon>Malvales</taxon>
        <taxon>Malvaceae</taxon>
        <taxon>Malvoideae</taxon>
        <taxon>Gossypium</taxon>
    </lineage>
</organism>